<reference evidence="2" key="1">
    <citation type="submission" date="2017-09" db="EMBL/GenBank/DDBJ databases">
        <title>Depth-based differentiation of microbial function through sediment-hosted aquifers and enrichment of novel symbionts in the deep terrestrial subsurface.</title>
        <authorList>
            <person name="Probst A.J."/>
            <person name="Ladd B."/>
            <person name="Jarett J.K."/>
            <person name="Geller-Mcgrath D.E."/>
            <person name="Sieber C.M.K."/>
            <person name="Emerson J.B."/>
            <person name="Anantharaman K."/>
            <person name="Thomas B.C."/>
            <person name="Malmstrom R."/>
            <person name="Stieglmeier M."/>
            <person name="Klingl A."/>
            <person name="Woyke T."/>
            <person name="Ryan C.M."/>
            <person name="Banfield J.F."/>
        </authorList>
    </citation>
    <scope>NUCLEOTIDE SEQUENCE [LARGE SCALE GENOMIC DNA]</scope>
</reference>
<dbReference type="PIRSF" id="PIRSF019169">
    <property type="entry name" value="PilM"/>
    <property type="match status" value="1"/>
</dbReference>
<accession>A0A2H0UUR4</accession>
<sequence>MSLFSKKTLGIDIGASSIKVAEISISGKKKKLENYLEFKLPLYQNKVNTFNSESLLLLSEQTAQVLQAVLKRAKIKIKKAKFSLPDFSTFFTTFTLPSMPQAEVAQAVEFEARHHIPLPLSEVTFDWQIIEKETTPAGAEKFVILLVAIPNTVLKNYYLMASLAGLEIEGMEAEVFGFVRSLSLPEKFRYAPLVIVDIGQQSTTVSIIENKKLRESFSFDFSSVSLTKELATALQVSLEEAEHLKIRFGLDPEREDVSNILLSKVELLASEIEKVCLNYFQQKGKEVVGVVLSGGTASLFGVKEYFRSRLKKEIIAANPFKSISFPLILEKRLEQIGPSFCVAVGAALIGRED</sequence>
<name>A0A2H0UUR4_9BACT</name>
<evidence type="ECO:0008006" key="3">
    <source>
        <dbReference type="Google" id="ProtNLM"/>
    </source>
</evidence>
<dbReference type="InterPro" id="IPR050696">
    <property type="entry name" value="FtsA/MreB"/>
</dbReference>
<proteinExistence type="predicted"/>
<comment type="caution">
    <text evidence="1">The sequence shown here is derived from an EMBL/GenBank/DDBJ whole genome shotgun (WGS) entry which is preliminary data.</text>
</comment>
<dbReference type="SUPFAM" id="SSF53067">
    <property type="entry name" value="Actin-like ATPase domain"/>
    <property type="match status" value="2"/>
</dbReference>
<dbReference type="NCBIfam" id="TIGR01175">
    <property type="entry name" value="pilM"/>
    <property type="match status" value="1"/>
</dbReference>
<organism evidence="1 2">
    <name type="scientific">bacterium (Candidatus Gribaldobacteria) CG10_big_fil_rev_8_21_14_0_10_37_21</name>
    <dbReference type="NCBI Taxonomy" id="2014275"/>
    <lineage>
        <taxon>Bacteria</taxon>
        <taxon>Candidatus Gribaldobacteria</taxon>
    </lineage>
</organism>
<dbReference type="Pfam" id="PF11104">
    <property type="entry name" value="PilM_2"/>
    <property type="match status" value="1"/>
</dbReference>
<dbReference type="Gene3D" id="3.30.420.40">
    <property type="match status" value="2"/>
</dbReference>
<dbReference type="PANTHER" id="PTHR32432">
    <property type="entry name" value="CELL DIVISION PROTEIN FTSA-RELATED"/>
    <property type="match status" value="1"/>
</dbReference>
<protein>
    <recommendedName>
        <fullName evidence="3">SHS2 domain-containing protein</fullName>
    </recommendedName>
</protein>
<dbReference type="InterPro" id="IPR043129">
    <property type="entry name" value="ATPase_NBD"/>
</dbReference>
<dbReference type="EMBL" id="PFAX01000013">
    <property type="protein sequence ID" value="PIR90592.1"/>
    <property type="molecule type" value="Genomic_DNA"/>
</dbReference>
<evidence type="ECO:0000313" key="2">
    <source>
        <dbReference type="Proteomes" id="UP000230132"/>
    </source>
</evidence>
<evidence type="ECO:0000313" key="1">
    <source>
        <dbReference type="EMBL" id="PIR90592.1"/>
    </source>
</evidence>
<dbReference type="AlphaFoldDB" id="A0A2H0UUR4"/>
<gene>
    <name evidence="1" type="ORF">COU05_01150</name>
</gene>
<dbReference type="Gene3D" id="3.30.1490.300">
    <property type="match status" value="1"/>
</dbReference>
<dbReference type="Proteomes" id="UP000230132">
    <property type="component" value="Unassembled WGS sequence"/>
</dbReference>
<dbReference type="CDD" id="cd24049">
    <property type="entry name" value="ASKHA_NBD_PilM"/>
    <property type="match status" value="1"/>
</dbReference>
<dbReference type="PANTHER" id="PTHR32432:SF3">
    <property type="entry name" value="ETHANOLAMINE UTILIZATION PROTEIN EUTJ"/>
    <property type="match status" value="1"/>
</dbReference>
<dbReference type="InterPro" id="IPR005883">
    <property type="entry name" value="PilM"/>
</dbReference>